<protein>
    <recommendedName>
        <fullName evidence="2">diguanylate cyclase</fullName>
        <ecNumber evidence="2">2.7.7.65</ecNumber>
    </recommendedName>
</protein>
<accession>A0A7X0TU61</accession>
<evidence type="ECO:0000313" key="5">
    <source>
        <dbReference type="EMBL" id="MBB6543991.1"/>
    </source>
</evidence>
<evidence type="ECO:0000313" key="6">
    <source>
        <dbReference type="Proteomes" id="UP000537141"/>
    </source>
</evidence>
<dbReference type="AlphaFoldDB" id="A0A7X0TU61"/>
<dbReference type="PANTHER" id="PTHR45138">
    <property type="entry name" value="REGULATORY COMPONENTS OF SENSORY TRANSDUCTION SYSTEM"/>
    <property type="match status" value="1"/>
</dbReference>
<evidence type="ECO:0000259" key="4">
    <source>
        <dbReference type="PROSITE" id="PS50887"/>
    </source>
</evidence>
<dbReference type="SUPFAM" id="SSF55073">
    <property type="entry name" value="Nucleotide cyclase"/>
    <property type="match status" value="1"/>
</dbReference>
<keyword evidence="6" id="KW-1185">Reference proteome</keyword>
<dbReference type="GO" id="GO:0052621">
    <property type="term" value="F:diguanylate cyclase activity"/>
    <property type="evidence" value="ECO:0007669"/>
    <property type="project" value="UniProtKB-EC"/>
</dbReference>
<evidence type="ECO:0000256" key="1">
    <source>
        <dbReference type="ARBA" id="ARBA00001946"/>
    </source>
</evidence>
<dbReference type="RefSeq" id="WP_286290451.1">
    <property type="nucleotide sequence ID" value="NZ_AP027362.1"/>
</dbReference>
<dbReference type="Gene3D" id="3.30.70.270">
    <property type="match status" value="1"/>
</dbReference>
<evidence type="ECO:0000256" key="2">
    <source>
        <dbReference type="ARBA" id="ARBA00012528"/>
    </source>
</evidence>
<dbReference type="FunFam" id="3.30.70.270:FF:000001">
    <property type="entry name" value="Diguanylate cyclase domain protein"/>
    <property type="match status" value="1"/>
</dbReference>
<gene>
    <name evidence="5" type="ORF">HNQ55_002515</name>
</gene>
<dbReference type="GO" id="GO:0005886">
    <property type="term" value="C:plasma membrane"/>
    <property type="evidence" value="ECO:0007669"/>
    <property type="project" value="TreeGrafter"/>
</dbReference>
<dbReference type="GO" id="GO:0043709">
    <property type="term" value="P:cell adhesion involved in single-species biofilm formation"/>
    <property type="evidence" value="ECO:0007669"/>
    <property type="project" value="TreeGrafter"/>
</dbReference>
<organism evidence="5 6">
    <name type="scientific">Thalassotalea piscium</name>
    <dbReference type="NCBI Taxonomy" id="1230533"/>
    <lineage>
        <taxon>Bacteria</taxon>
        <taxon>Pseudomonadati</taxon>
        <taxon>Pseudomonadota</taxon>
        <taxon>Gammaproteobacteria</taxon>
        <taxon>Alteromonadales</taxon>
        <taxon>Colwelliaceae</taxon>
        <taxon>Thalassotalea</taxon>
    </lineage>
</organism>
<dbReference type="GO" id="GO:1902201">
    <property type="term" value="P:negative regulation of bacterial-type flagellum-dependent cell motility"/>
    <property type="evidence" value="ECO:0007669"/>
    <property type="project" value="TreeGrafter"/>
</dbReference>
<name>A0A7X0TU61_9GAMM</name>
<comment type="cofactor">
    <cofactor evidence="1">
        <name>Mg(2+)</name>
        <dbReference type="ChEBI" id="CHEBI:18420"/>
    </cofactor>
</comment>
<comment type="caution">
    <text evidence="5">The sequence shown here is derived from an EMBL/GenBank/DDBJ whole genome shotgun (WGS) entry which is preliminary data.</text>
</comment>
<feature type="domain" description="GGDEF" evidence="4">
    <location>
        <begin position="201"/>
        <end position="336"/>
    </location>
</feature>
<dbReference type="CDD" id="cd01949">
    <property type="entry name" value="GGDEF"/>
    <property type="match status" value="1"/>
</dbReference>
<sequence>MYTTNNNYKEAQLLSDRALAFMANHDLIPNPINYAVTYHYVSNDSTDLKSAIEKKLNNNGQIDNVFIECLFNEHICAAQNIETFILSPFEKTLTKTLKKIDAQIVNEKEIAFNLRKVNKALNQFTQHKPLKSLISFIINLISNSQSQRKSLTDELTHTYAEVNLLRTQLNESRDQAAEDILTGLLNRRGCQSKLQSFDLSKTHSTIMIDIDHFKQINDGFGHTVGDKVIQLIASIIKKSITADDIAARLGGEEFIIVMNNKPTKVAELLAEKIRASVEKLKLLQKHTNTYLPTISVSLGIAELNEKESWESLFDKADRAMYQAKKLGRNRCVVIEQSLKPA</sequence>
<dbReference type="EMBL" id="JACHHU010000022">
    <property type="protein sequence ID" value="MBB6543991.1"/>
    <property type="molecule type" value="Genomic_DNA"/>
</dbReference>
<evidence type="ECO:0000256" key="3">
    <source>
        <dbReference type="ARBA" id="ARBA00034247"/>
    </source>
</evidence>
<dbReference type="Pfam" id="PF00990">
    <property type="entry name" value="GGDEF"/>
    <property type="match status" value="1"/>
</dbReference>
<dbReference type="InterPro" id="IPR043128">
    <property type="entry name" value="Rev_trsase/Diguanyl_cyclase"/>
</dbReference>
<dbReference type="SMART" id="SM00267">
    <property type="entry name" value="GGDEF"/>
    <property type="match status" value="1"/>
</dbReference>
<reference evidence="5 6" key="1">
    <citation type="submission" date="2020-08" db="EMBL/GenBank/DDBJ databases">
        <title>Genomic Encyclopedia of Type Strains, Phase IV (KMG-IV): sequencing the most valuable type-strain genomes for metagenomic binning, comparative biology and taxonomic classification.</title>
        <authorList>
            <person name="Goeker M."/>
        </authorList>
    </citation>
    <scope>NUCLEOTIDE SEQUENCE [LARGE SCALE GENOMIC DNA]</scope>
    <source>
        <strain evidence="5 6">DSM 26287</strain>
    </source>
</reference>
<dbReference type="EC" id="2.7.7.65" evidence="2"/>
<comment type="catalytic activity">
    <reaction evidence="3">
        <text>2 GTP = 3',3'-c-di-GMP + 2 diphosphate</text>
        <dbReference type="Rhea" id="RHEA:24898"/>
        <dbReference type="ChEBI" id="CHEBI:33019"/>
        <dbReference type="ChEBI" id="CHEBI:37565"/>
        <dbReference type="ChEBI" id="CHEBI:58805"/>
        <dbReference type="EC" id="2.7.7.65"/>
    </reaction>
</comment>
<dbReference type="PANTHER" id="PTHR45138:SF9">
    <property type="entry name" value="DIGUANYLATE CYCLASE DGCM-RELATED"/>
    <property type="match status" value="1"/>
</dbReference>
<dbReference type="PROSITE" id="PS50887">
    <property type="entry name" value="GGDEF"/>
    <property type="match status" value="1"/>
</dbReference>
<dbReference type="InterPro" id="IPR050469">
    <property type="entry name" value="Diguanylate_Cyclase"/>
</dbReference>
<dbReference type="InterPro" id="IPR000160">
    <property type="entry name" value="GGDEF_dom"/>
</dbReference>
<dbReference type="NCBIfam" id="TIGR00254">
    <property type="entry name" value="GGDEF"/>
    <property type="match status" value="1"/>
</dbReference>
<dbReference type="Proteomes" id="UP000537141">
    <property type="component" value="Unassembled WGS sequence"/>
</dbReference>
<proteinExistence type="predicted"/>
<dbReference type="InterPro" id="IPR029787">
    <property type="entry name" value="Nucleotide_cyclase"/>
</dbReference>